<evidence type="ECO:0000313" key="5">
    <source>
        <dbReference type="EMBL" id="CAH3046871.1"/>
    </source>
</evidence>
<feature type="domain" description="J" evidence="4">
    <location>
        <begin position="26"/>
        <end position="92"/>
    </location>
</feature>
<evidence type="ECO:0000313" key="6">
    <source>
        <dbReference type="Proteomes" id="UP001159405"/>
    </source>
</evidence>
<dbReference type="CDD" id="cd06257">
    <property type="entry name" value="DnaJ"/>
    <property type="match status" value="1"/>
</dbReference>
<dbReference type="PROSITE" id="PS50076">
    <property type="entry name" value="DNAJ_2"/>
    <property type="match status" value="1"/>
</dbReference>
<dbReference type="PANTHER" id="PTHR45188:SF2">
    <property type="entry name" value="DNAJ HOMOLOG SUBFAMILY C MEMBER 7"/>
    <property type="match status" value="1"/>
</dbReference>
<evidence type="ECO:0000259" key="4">
    <source>
        <dbReference type="PROSITE" id="PS50076"/>
    </source>
</evidence>
<comment type="caution">
    <text evidence="5">The sequence shown here is derived from an EMBL/GenBank/DDBJ whole genome shotgun (WGS) entry which is preliminary data.</text>
</comment>
<evidence type="ECO:0000256" key="1">
    <source>
        <dbReference type="ARBA" id="ARBA00022737"/>
    </source>
</evidence>
<dbReference type="PANTHER" id="PTHR45188">
    <property type="entry name" value="DNAJ PROTEIN P58IPK HOMOLOG"/>
    <property type="match status" value="1"/>
</dbReference>
<dbReference type="Proteomes" id="UP001159405">
    <property type="component" value="Unassembled WGS sequence"/>
</dbReference>
<feature type="coiled-coil region" evidence="3">
    <location>
        <begin position="1239"/>
        <end position="1266"/>
    </location>
</feature>
<dbReference type="SMART" id="SM00271">
    <property type="entry name" value="DnaJ"/>
    <property type="match status" value="1"/>
</dbReference>
<proteinExistence type="predicted"/>
<gene>
    <name evidence="5" type="ORF">PLOB_00009828</name>
</gene>
<dbReference type="EMBL" id="CALNXK010000015">
    <property type="protein sequence ID" value="CAH3046871.1"/>
    <property type="molecule type" value="Genomic_DNA"/>
</dbReference>
<dbReference type="InterPro" id="IPR036869">
    <property type="entry name" value="J_dom_sf"/>
</dbReference>
<dbReference type="SUPFAM" id="SSF46565">
    <property type="entry name" value="Chaperone J-domain"/>
    <property type="match status" value="1"/>
</dbReference>
<keyword evidence="1" id="KW-0677">Repeat</keyword>
<organism evidence="5 6">
    <name type="scientific">Porites lobata</name>
    <dbReference type="NCBI Taxonomy" id="104759"/>
    <lineage>
        <taxon>Eukaryota</taxon>
        <taxon>Metazoa</taxon>
        <taxon>Cnidaria</taxon>
        <taxon>Anthozoa</taxon>
        <taxon>Hexacorallia</taxon>
        <taxon>Scleractinia</taxon>
        <taxon>Fungiina</taxon>
        <taxon>Poritidae</taxon>
        <taxon>Porites</taxon>
    </lineage>
</organism>
<keyword evidence="3" id="KW-0175">Coiled coil</keyword>
<dbReference type="Gene3D" id="1.10.287.110">
    <property type="entry name" value="DnaJ domain"/>
    <property type="match status" value="1"/>
</dbReference>
<feature type="non-terminal residue" evidence="5">
    <location>
        <position position="1369"/>
    </location>
</feature>
<dbReference type="PRINTS" id="PR00625">
    <property type="entry name" value="JDOMAIN"/>
</dbReference>
<sequence length="1369" mass="155660">KVQEKDREEGFLMASARPNDSHHISSYYQLLDLNENASNEEICRAFRVRALELHPDKNPEDKLRATKEMQLLNEAKCVLLDPKERQNLDEGLVDNDVYKRNALPLLCSICVKAKSRVGSKCLRGMGHISPLIEEFNAALKEYDGGIKKSPDREEFLNALEEVLKKFVTIDLPRLYPLMENRKKRPNSTETAFPAPANLGTCFSASPINTQKSSAPSAKAVVKILNQSLVRPPKKKVPAHPPATEIPMYDLSSLSDSELNQVLQYFGFQNVEPFSKNSAIKQLSPIIPTCAVEFRKCGGDQIGSRYVCHQCGRRRFPFFSFSISFGTCFSCKSTFCSDCLSNVKRKIATSGSYDLRTMCKTCLTTFNSREAATWRVHGQFLLATDKKYLEAVLATYDLFNELNPSEMVFIMQSRALFYCNKHERLVRHVKEVLRTTNLSRENAKELQKLVAESLTKIADDADDSDLLKKADKYQEAIQYAAQFSDESGNTFHELKIEAMSGRLRCFELLSHLIAAIKEGSLVKIFILLQDMDEDDKDMCLHRLSKEKPETYSQYGILLLRLAKTTLTFKKYPTGAVGQMADILWTGYSLFLGNGSKEQIFHFVIHFTCQLLKGSHSLPLDTLHEITPTNFLQCLHLAEDDILVPPDIEARCWEGVIVEGVDMKMFLKYELAVKKLMETKKWPPVKVAFFYYDLIFACKTAPQLLVTLITSAQWFARQMSLPNSDDTVQYSCKKMILRLTNLAAALSFEFGIHPHLQYYVARMVLGLQFYASCKAPFGSQDDATNIGEHLNWLVASGRLCPLHKMPVVSPTESVILHVMSEELYSEYLLTLQDELPLQMRPVSEAILRYHNYENQLLKRCELQDGDGLRLTAMTELLHAEDCSWDGVQQLLQWNLVPLDSEGWVVSDHQLLEPVASSGIHQLVGLKINKHNFSIKPLTRKQTGRLPSLLCLQDIAIGFTIDSPGCFFSLEPVTPQETRFHPFFKQIFGPKGLQASRFLNTLFHTDYLLKQLSTGFEISSYPPFHKRPVHKGLLKGLPNELQKVLLSIPSRGPSLSRAHRLWIQADAMEYDVQENDDSVLWLFGDVNMTVRCKPVFHSQDGELQDQDVLRPDPDSPEGQFVADFTKHYDQIGKYFPEFLRLKELCKVQFLGAFVTEFERYLEEQLRRHESQEMDAWYGEIYASEIQQVQRESQEKLDKIWGNIPGSYQEIYHWVRFGDSSVIAQQLARNRVPSVSQIKQKTVNELAMRLRQYRKSVSTLKQNCKEYLQSTDLANECYWVPAVCHCEDGERIYGGVTLTPMTRKVTLRMESDFSRVSLSPNFFVFREKIINPAVKPFNPPRINAKKVVLTNAAGPATCSPGGDPGDSSSSSGS</sequence>
<keyword evidence="6" id="KW-1185">Reference proteome</keyword>
<keyword evidence="2" id="KW-0802">TPR repeat</keyword>
<protein>
    <recommendedName>
        <fullName evidence="4">J domain-containing protein</fullName>
    </recommendedName>
</protein>
<reference evidence="5 6" key="1">
    <citation type="submission" date="2022-05" db="EMBL/GenBank/DDBJ databases">
        <authorList>
            <consortium name="Genoscope - CEA"/>
            <person name="William W."/>
        </authorList>
    </citation>
    <scope>NUCLEOTIDE SEQUENCE [LARGE SCALE GENOMIC DNA]</scope>
</reference>
<evidence type="ECO:0000256" key="3">
    <source>
        <dbReference type="SAM" id="Coils"/>
    </source>
</evidence>
<accession>A0ABN8NG20</accession>
<evidence type="ECO:0000256" key="2">
    <source>
        <dbReference type="ARBA" id="ARBA00022803"/>
    </source>
</evidence>
<dbReference type="InterPro" id="IPR001623">
    <property type="entry name" value="DnaJ_domain"/>
</dbReference>
<dbReference type="Pfam" id="PF00226">
    <property type="entry name" value="DnaJ"/>
    <property type="match status" value="1"/>
</dbReference>
<name>A0ABN8NG20_9CNID</name>
<feature type="non-terminal residue" evidence="5">
    <location>
        <position position="1"/>
    </location>
</feature>